<dbReference type="InterPro" id="IPR036513">
    <property type="entry name" value="STAS_dom_sf"/>
</dbReference>
<dbReference type="AlphaFoldDB" id="A0A4U8YMA9"/>
<evidence type="ECO:0000313" key="2">
    <source>
        <dbReference type="EMBL" id="VFQ44634.1"/>
    </source>
</evidence>
<dbReference type="SUPFAM" id="SSF52091">
    <property type="entry name" value="SpoIIaa-like"/>
    <property type="match status" value="1"/>
</dbReference>
<evidence type="ECO:0000313" key="3">
    <source>
        <dbReference type="Proteomes" id="UP000507962"/>
    </source>
</evidence>
<dbReference type="PROSITE" id="PS50801">
    <property type="entry name" value="STAS"/>
    <property type="match status" value="1"/>
</dbReference>
<dbReference type="Pfam" id="PF13466">
    <property type="entry name" value="STAS_2"/>
    <property type="match status" value="1"/>
</dbReference>
<dbReference type="InterPro" id="IPR002645">
    <property type="entry name" value="STAS_dom"/>
</dbReference>
<dbReference type="Proteomes" id="UP000507962">
    <property type="component" value="Unassembled WGS sequence"/>
</dbReference>
<dbReference type="InterPro" id="IPR058548">
    <property type="entry name" value="MlaB-like_STAS"/>
</dbReference>
<protein>
    <submittedName>
        <fullName evidence="2">Stas domain</fullName>
    </submittedName>
</protein>
<proteinExistence type="predicted"/>
<name>A0A4U8YMA9_9BACT</name>
<dbReference type="Gene3D" id="3.30.750.24">
    <property type="entry name" value="STAS domain"/>
    <property type="match status" value="1"/>
</dbReference>
<accession>A0A4U8YMA9</accession>
<gene>
    <name evidence="2" type="ORF">MSL71_22830</name>
</gene>
<dbReference type="CDD" id="cd07043">
    <property type="entry name" value="STAS_anti-anti-sigma_factors"/>
    <property type="match status" value="1"/>
</dbReference>
<evidence type="ECO:0000259" key="1">
    <source>
        <dbReference type="PROSITE" id="PS50801"/>
    </source>
</evidence>
<feature type="domain" description="STAS" evidence="1">
    <location>
        <begin position="1"/>
        <end position="114"/>
    </location>
</feature>
<keyword evidence="3" id="KW-1185">Reference proteome</keyword>
<organism evidence="2 3">
    <name type="scientific">Desulfoluna butyratoxydans</name>
    <dbReference type="NCBI Taxonomy" id="231438"/>
    <lineage>
        <taxon>Bacteria</taxon>
        <taxon>Pseudomonadati</taxon>
        <taxon>Thermodesulfobacteriota</taxon>
        <taxon>Desulfobacteria</taxon>
        <taxon>Desulfobacterales</taxon>
        <taxon>Desulfolunaceae</taxon>
        <taxon>Desulfoluna</taxon>
    </lineage>
</organism>
<sequence>MHHEVKMTGTAAAVTLEGSVTIAHAAELKELLVGVVSEATEVVVHMENISHLDLSGIQLFCAACRSAEDGGIRLLQERTDSEVIREALVEAGFYRRGICAEQRCETCFWKGDVS</sequence>
<reference evidence="2 3" key="1">
    <citation type="submission" date="2019-03" db="EMBL/GenBank/DDBJ databases">
        <authorList>
            <person name="Nijsse B."/>
        </authorList>
    </citation>
    <scope>NUCLEOTIDE SEQUENCE [LARGE SCALE GENOMIC DNA]</scope>
    <source>
        <strain evidence="2">Desulfoluna butyratoxydans MSL71</strain>
    </source>
</reference>
<dbReference type="EMBL" id="CAADHO010000003">
    <property type="protein sequence ID" value="VFQ44634.1"/>
    <property type="molecule type" value="Genomic_DNA"/>
</dbReference>
<dbReference type="RefSeq" id="WP_180140329.1">
    <property type="nucleotide sequence ID" value="NZ_CAADHO010000003.1"/>
</dbReference>